<comment type="caution">
    <text evidence="2">The sequence shown here is derived from an EMBL/GenBank/DDBJ whole genome shotgun (WGS) entry which is preliminary data.</text>
</comment>
<protein>
    <submittedName>
        <fullName evidence="2">Uncharacterized protein</fullName>
    </submittedName>
</protein>
<keyword evidence="1" id="KW-0812">Transmembrane</keyword>
<sequence length="59" mass="6217">MSKSAWLFLCLTIATGVLGLGATSEDGQTAATVAAGVFTTLLLLTLFMGRKIKFDPVLR</sequence>
<reference evidence="2 3" key="1">
    <citation type="submission" date="2015-09" db="EMBL/GenBank/DDBJ databases">
        <title>Genome sequence of ICMP 11288.</title>
        <authorList>
            <person name="Visnovsky S."/>
            <person name="Lu A."/>
            <person name="Panda P."/>
            <person name="Pitman A."/>
        </authorList>
    </citation>
    <scope>NUCLEOTIDE SEQUENCE [LARGE SCALE GENOMIC DNA]</scope>
    <source>
        <strain evidence="2 3">ICMP 11288</strain>
    </source>
</reference>
<organism evidence="2 3">
    <name type="scientific">Pseudomonas fluorescens ICMP 11288</name>
    <dbReference type="NCBI Taxonomy" id="1198309"/>
    <lineage>
        <taxon>Bacteria</taxon>
        <taxon>Pseudomonadati</taxon>
        <taxon>Pseudomonadota</taxon>
        <taxon>Gammaproteobacteria</taxon>
        <taxon>Pseudomonadales</taxon>
        <taxon>Pseudomonadaceae</taxon>
        <taxon>Pseudomonas</taxon>
    </lineage>
</organism>
<evidence type="ECO:0000313" key="3">
    <source>
        <dbReference type="Proteomes" id="UP000054197"/>
    </source>
</evidence>
<feature type="transmembrane region" description="Helical" evidence="1">
    <location>
        <begin position="29"/>
        <end position="49"/>
    </location>
</feature>
<gene>
    <name evidence="2" type="ORF">AO063_10105</name>
</gene>
<dbReference type="RefSeq" id="WP_058420757.1">
    <property type="nucleotide sequence ID" value="NZ_LKEF01000025.1"/>
</dbReference>
<name>A0A0W0HRN8_PSEFL</name>
<dbReference type="InterPro" id="IPR049711">
    <property type="entry name" value="PA3371-like"/>
</dbReference>
<accession>A0A0W0HRN8</accession>
<keyword evidence="1" id="KW-1133">Transmembrane helix</keyword>
<evidence type="ECO:0000313" key="2">
    <source>
        <dbReference type="EMBL" id="KTB63536.1"/>
    </source>
</evidence>
<dbReference type="AlphaFoldDB" id="A0A0W0HRN8"/>
<dbReference type="Proteomes" id="UP000054197">
    <property type="component" value="Unassembled WGS sequence"/>
</dbReference>
<dbReference type="NCBIfam" id="NF041882">
    <property type="entry name" value="PA3371_fam"/>
    <property type="match status" value="1"/>
</dbReference>
<dbReference type="EMBL" id="LKEF01000025">
    <property type="protein sequence ID" value="KTB63536.1"/>
    <property type="molecule type" value="Genomic_DNA"/>
</dbReference>
<evidence type="ECO:0000256" key="1">
    <source>
        <dbReference type="SAM" id="Phobius"/>
    </source>
</evidence>
<proteinExistence type="predicted"/>
<keyword evidence="1" id="KW-0472">Membrane</keyword>